<evidence type="ECO:0000313" key="3">
    <source>
        <dbReference type="Proteomes" id="UP000466681"/>
    </source>
</evidence>
<proteinExistence type="predicted"/>
<evidence type="ECO:0000256" key="1">
    <source>
        <dbReference type="SAM" id="Phobius"/>
    </source>
</evidence>
<feature type="transmembrane region" description="Helical" evidence="1">
    <location>
        <begin position="6"/>
        <end position="27"/>
    </location>
</feature>
<evidence type="ECO:0000313" key="2">
    <source>
        <dbReference type="EMBL" id="BBW99726.1"/>
    </source>
</evidence>
<keyword evidence="3" id="KW-1185">Reference proteome</keyword>
<keyword evidence="1" id="KW-0812">Transmembrane</keyword>
<accession>A0AAD1H718</accession>
<dbReference type="AlphaFoldDB" id="A0AAD1H718"/>
<protein>
    <submittedName>
        <fullName evidence="2">Uncharacterized protein</fullName>
    </submittedName>
</protein>
<dbReference type="Proteomes" id="UP000466681">
    <property type="component" value="Chromosome"/>
</dbReference>
<keyword evidence="1" id="KW-1133">Transmembrane helix</keyword>
<dbReference type="KEGG" id="mmor:MMOR_06630"/>
<sequence length="77" mass="8910">MLLLILKIALIAFILCGLAAIVTVYVIRSRRAHYRDRPDLSLQRPYFRGVPPTPLPEWVHWDELDSEDPDEAPSARR</sequence>
<dbReference type="EMBL" id="AP022560">
    <property type="protein sequence ID" value="BBW99726.1"/>
    <property type="molecule type" value="Genomic_DNA"/>
</dbReference>
<name>A0AAD1H718_9MYCO</name>
<gene>
    <name evidence="2" type="ORF">MMOR_06630</name>
</gene>
<keyword evidence="1" id="KW-0472">Membrane</keyword>
<organism evidence="2 3">
    <name type="scientific">Mycolicibacterium moriokaense</name>
    <dbReference type="NCBI Taxonomy" id="39691"/>
    <lineage>
        <taxon>Bacteria</taxon>
        <taxon>Bacillati</taxon>
        <taxon>Actinomycetota</taxon>
        <taxon>Actinomycetes</taxon>
        <taxon>Mycobacteriales</taxon>
        <taxon>Mycobacteriaceae</taxon>
        <taxon>Mycolicibacterium</taxon>
    </lineage>
</organism>
<reference evidence="2 3" key="1">
    <citation type="journal article" date="2019" name="Emerg. Microbes Infect.">
        <title>Comprehensive subspecies identification of 175 nontuberculous mycobacteria species based on 7547 genomic profiles.</title>
        <authorList>
            <person name="Matsumoto Y."/>
            <person name="Kinjo T."/>
            <person name="Motooka D."/>
            <person name="Nabeya D."/>
            <person name="Jung N."/>
            <person name="Uechi K."/>
            <person name="Horii T."/>
            <person name="Iida T."/>
            <person name="Fujita J."/>
            <person name="Nakamura S."/>
        </authorList>
    </citation>
    <scope>NUCLEOTIDE SEQUENCE [LARGE SCALE GENOMIC DNA]</scope>
    <source>
        <strain evidence="2 3">JCM 6375</strain>
    </source>
</reference>